<evidence type="ECO:0000256" key="1">
    <source>
        <dbReference type="SAM" id="MobiDB-lite"/>
    </source>
</evidence>
<sequence length="136" mass="15308">MMAKEAPVPSQPLSQLAPPPFFSHPAYDHHSVVFRLKSASHSSQSSWIVLAQQLVLVANQRGRLRRRLRCLNLEKQTTQSTPPPPSTTKEKEERRVTEENLNNGRKINSGRNNDLWQYSTATPLEGKTANQEGCCC</sequence>
<feature type="compositionally biased region" description="Basic and acidic residues" evidence="1">
    <location>
        <begin position="88"/>
        <end position="98"/>
    </location>
</feature>
<accession>A0ABU6TH93</accession>
<evidence type="ECO:0000313" key="3">
    <source>
        <dbReference type="Proteomes" id="UP001341840"/>
    </source>
</evidence>
<protein>
    <submittedName>
        <fullName evidence="2">Uncharacterized protein</fullName>
    </submittedName>
</protein>
<organism evidence="2 3">
    <name type="scientific">Stylosanthes scabra</name>
    <dbReference type="NCBI Taxonomy" id="79078"/>
    <lineage>
        <taxon>Eukaryota</taxon>
        <taxon>Viridiplantae</taxon>
        <taxon>Streptophyta</taxon>
        <taxon>Embryophyta</taxon>
        <taxon>Tracheophyta</taxon>
        <taxon>Spermatophyta</taxon>
        <taxon>Magnoliopsida</taxon>
        <taxon>eudicotyledons</taxon>
        <taxon>Gunneridae</taxon>
        <taxon>Pentapetalae</taxon>
        <taxon>rosids</taxon>
        <taxon>fabids</taxon>
        <taxon>Fabales</taxon>
        <taxon>Fabaceae</taxon>
        <taxon>Papilionoideae</taxon>
        <taxon>50 kb inversion clade</taxon>
        <taxon>dalbergioids sensu lato</taxon>
        <taxon>Dalbergieae</taxon>
        <taxon>Pterocarpus clade</taxon>
        <taxon>Stylosanthes</taxon>
    </lineage>
</organism>
<dbReference type="Proteomes" id="UP001341840">
    <property type="component" value="Unassembled WGS sequence"/>
</dbReference>
<feature type="compositionally biased region" description="Low complexity" evidence="1">
    <location>
        <begin position="70"/>
        <end position="80"/>
    </location>
</feature>
<feature type="region of interest" description="Disordered" evidence="1">
    <location>
        <begin position="69"/>
        <end position="114"/>
    </location>
</feature>
<comment type="caution">
    <text evidence="2">The sequence shown here is derived from an EMBL/GenBank/DDBJ whole genome shotgun (WGS) entry which is preliminary data.</text>
</comment>
<name>A0ABU6TH93_9FABA</name>
<gene>
    <name evidence="2" type="ORF">PIB30_050187</name>
</gene>
<keyword evidence="3" id="KW-1185">Reference proteome</keyword>
<proteinExistence type="predicted"/>
<feature type="compositionally biased region" description="Polar residues" evidence="1">
    <location>
        <begin position="100"/>
        <end position="114"/>
    </location>
</feature>
<evidence type="ECO:0000313" key="2">
    <source>
        <dbReference type="EMBL" id="MED6148116.1"/>
    </source>
</evidence>
<reference evidence="2 3" key="1">
    <citation type="journal article" date="2023" name="Plants (Basel)">
        <title>Bridging the Gap: Combining Genomics and Transcriptomics Approaches to Understand Stylosanthes scabra, an Orphan Legume from the Brazilian Caatinga.</title>
        <authorList>
            <person name="Ferreira-Neto J.R.C."/>
            <person name="da Silva M.D."/>
            <person name="Binneck E."/>
            <person name="de Melo N.F."/>
            <person name="da Silva R.H."/>
            <person name="de Melo A.L.T.M."/>
            <person name="Pandolfi V."/>
            <person name="Bustamante F.O."/>
            <person name="Brasileiro-Vidal A.C."/>
            <person name="Benko-Iseppon A.M."/>
        </authorList>
    </citation>
    <scope>NUCLEOTIDE SEQUENCE [LARGE SCALE GENOMIC DNA]</scope>
    <source>
        <tissue evidence="2">Leaves</tissue>
    </source>
</reference>
<dbReference type="EMBL" id="JASCZI010090964">
    <property type="protein sequence ID" value="MED6148116.1"/>
    <property type="molecule type" value="Genomic_DNA"/>
</dbReference>